<keyword evidence="4" id="KW-0949">S-adenosyl-L-methionine</keyword>
<name>A0A830HU80_9CHLO</name>
<dbReference type="InterPro" id="IPR029026">
    <property type="entry name" value="tRNA_m1G_MTases_N"/>
</dbReference>
<dbReference type="SUPFAM" id="SSF75217">
    <property type="entry name" value="alpha/beta knot"/>
    <property type="match status" value="1"/>
</dbReference>
<dbReference type="OrthoDB" id="5580682at2759"/>
<dbReference type="InterPro" id="IPR029028">
    <property type="entry name" value="Alpha/beta_knot_MTases"/>
</dbReference>
<feature type="compositionally biased region" description="Polar residues" evidence="6">
    <location>
        <begin position="1"/>
        <end position="10"/>
    </location>
</feature>
<protein>
    <recommendedName>
        <fullName evidence="7">tRNA/rRNA methyltransferase SpoU type domain-containing protein</fullName>
    </recommendedName>
</protein>
<evidence type="ECO:0000256" key="6">
    <source>
        <dbReference type="SAM" id="MobiDB-lite"/>
    </source>
</evidence>
<evidence type="ECO:0000256" key="4">
    <source>
        <dbReference type="ARBA" id="ARBA00022691"/>
    </source>
</evidence>
<evidence type="ECO:0000256" key="1">
    <source>
        <dbReference type="ARBA" id="ARBA00022490"/>
    </source>
</evidence>
<dbReference type="GO" id="GO:0008173">
    <property type="term" value="F:RNA methyltransferase activity"/>
    <property type="evidence" value="ECO:0007669"/>
    <property type="project" value="InterPro"/>
</dbReference>
<dbReference type="Gene3D" id="3.40.1280.10">
    <property type="match status" value="1"/>
</dbReference>
<comment type="caution">
    <text evidence="8">The sequence shown here is derived from an EMBL/GenBank/DDBJ whole genome shotgun (WGS) entry which is preliminary data.</text>
</comment>
<dbReference type="PANTHER" id="PTHR42971">
    <property type="entry name" value="TRNA (CYTIDINE(34)-2'-O)-METHYLTRANSFERASE"/>
    <property type="match status" value="1"/>
</dbReference>
<organism evidence="8 9">
    <name type="scientific">Pycnococcus provasolii</name>
    <dbReference type="NCBI Taxonomy" id="41880"/>
    <lineage>
        <taxon>Eukaryota</taxon>
        <taxon>Viridiplantae</taxon>
        <taxon>Chlorophyta</taxon>
        <taxon>Pseudoscourfieldiophyceae</taxon>
        <taxon>Pseudoscourfieldiales</taxon>
        <taxon>Pycnococcaceae</taxon>
        <taxon>Pycnococcus</taxon>
    </lineage>
</organism>
<keyword evidence="5" id="KW-0819">tRNA processing</keyword>
<evidence type="ECO:0000256" key="5">
    <source>
        <dbReference type="ARBA" id="ARBA00022694"/>
    </source>
</evidence>
<evidence type="ECO:0000259" key="7">
    <source>
        <dbReference type="Pfam" id="PF00588"/>
    </source>
</evidence>
<gene>
    <name evidence="8" type="ORF">PPROV_000721500</name>
</gene>
<dbReference type="InterPro" id="IPR001537">
    <property type="entry name" value="SpoU_MeTrfase"/>
</dbReference>
<proteinExistence type="inferred from homology"/>
<evidence type="ECO:0000313" key="8">
    <source>
        <dbReference type="EMBL" id="GHP08477.1"/>
    </source>
</evidence>
<dbReference type="GO" id="GO:0002130">
    <property type="term" value="P:wobble position ribose methylation"/>
    <property type="evidence" value="ECO:0007669"/>
    <property type="project" value="TreeGrafter"/>
</dbReference>
<evidence type="ECO:0000256" key="3">
    <source>
        <dbReference type="ARBA" id="ARBA00022679"/>
    </source>
</evidence>
<evidence type="ECO:0000313" key="9">
    <source>
        <dbReference type="Proteomes" id="UP000660262"/>
    </source>
</evidence>
<feature type="region of interest" description="Disordered" evidence="6">
    <location>
        <begin position="1"/>
        <end position="32"/>
    </location>
</feature>
<dbReference type="PANTHER" id="PTHR42971:SF1">
    <property type="entry name" value="TRNA (CYTIDINE(34)-2'-O)-METHYLTRANSFERASE"/>
    <property type="match status" value="1"/>
</dbReference>
<sequence length="242" mass="26848">MPVRATTKNNAHTRRQGVSARRTPTVNMRRACSSVSPVCRARRQGNTTASRGATARDAQGEWDLRDATAAGKARAPCQNEATTKIAVVLVEPQIPGNTGAIARTCASQKVDLHLVRPLGFELDDTKLKRAGLDYWQHVCVAVHDNWDQFREMYDKWPEPKRLVSFTTKADYLLFDEPGATFRDGDVLLFGAEDAGLPEHIRAQSDLCLRIPMEEQPHVRSLNLSVSVAVGVFEAVRQSKQNN</sequence>
<dbReference type="InterPro" id="IPR016914">
    <property type="entry name" value="TrmL"/>
</dbReference>
<dbReference type="HAMAP" id="MF_01885">
    <property type="entry name" value="tRNA_methyltr_TrmL"/>
    <property type="match status" value="1"/>
</dbReference>
<keyword evidence="3" id="KW-0808">Transferase</keyword>
<dbReference type="Proteomes" id="UP000660262">
    <property type="component" value="Unassembled WGS sequence"/>
</dbReference>
<dbReference type="Pfam" id="PF00588">
    <property type="entry name" value="SpoU_methylase"/>
    <property type="match status" value="1"/>
</dbReference>
<keyword evidence="9" id="KW-1185">Reference proteome</keyword>
<evidence type="ECO:0000256" key="2">
    <source>
        <dbReference type="ARBA" id="ARBA00022603"/>
    </source>
</evidence>
<dbReference type="AlphaFoldDB" id="A0A830HU80"/>
<dbReference type="CDD" id="cd18094">
    <property type="entry name" value="SpoU-like_TrmL"/>
    <property type="match status" value="1"/>
</dbReference>
<dbReference type="EMBL" id="BNJQ01000021">
    <property type="protein sequence ID" value="GHP08477.1"/>
    <property type="molecule type" value="Genomic_DNA"/>
</dbReference>
<keyword evidence="1" id="KW-0963">Cytoplasm</keyword>
<accession>A0A830HU80</accession>
<reference evidence="8" key="1">
    <citation type="submission" date="2020-10" db="EMBL/GenBank/DDBJ databases">
        <title>Unveiling of a novel bifunctional photoreceptor, Dualchrome1, isolated from a cosmopolitan green alga.</title>
        <authorList>
            <person name="Suzuki S."/>
            <person name="Kawachi M."/>
        </authorList>
    </citation>
    <scope>NUCLEOTIDE SEQUENCE</scope>
    <source>
        <strain evidence="8">NIES 2893</strain>
    </source>
</reference>
<keyword evidence="2" id="KW-0489">Methyltransferase</keyword>
<feature type="domain" description="tRNA/rRNA methyltransferase SpoU type" evidence="7">
    <location>
        <begin position="85"/>
        <end position="230"/>
    </location>
</feature>
<dbReference type="GO" id="GO:0003723">
    <property type="term" value="F:RNA binding"/>
    <property type="evidence" value="ECO:0007669"/>
    <property type="project" value="InterPro"/>
</dbReference>
<feature type="region of interest" description="Disordered" evidence="6">
    <location>
        <begin position="37"/>
        <end position="56"/>
    </location>
</feature>